<gene>
    <name evidence="2" type="ORF">F5544_31075</name>
</gene>
<sequence>MRLRACRRVAAAALATVAVATSLTIDDAVATADPIITTRQLLGSPITADGSKIVEGVIRSGNSLGLLIYSAAMDKQITVEVQRPADASVPRPTLYLLNGAGGGTDLATWRRNTDVGEFLADKNVNVVQPVGGAWSYYTDWLRDDPKLGRNRWKTFFLEELPPLIDAALGTNGVNAIAGLSMAGTSVLALAEARPGLYRSVASYSGCAQTSDPLGKRAVRMAVDIWGGGNSANMWGADDNPLWSENDPYLHADKLRGVNLFISSGTGIPGPYDRIDDPHLITPGPAALLTQILLGGVIEASTNMCTHNLQNRLNQLGIPATYDFTPTGTHSWGYWQDAFKKSWPVLADGLDIHRG</sequence>
<feature type="signal peptide" evidence="1">
    <location>
        <begin position="1"/>
        <end position="20"/>
    </location>
</feature>
<dbReference type="GO" id="GO:0016747">
    <property type="term" value="F:acyltransferase activity, transferring groups other than amino-acyl groups"/>
    <property type="evidence" value="ECO:0007669"/>
    <property type="project" value="TreeGrafter"/>
</dbReference>
<dbReference type="AlphaFoldDB" id="A0A6G9YLW2"/>
<dbReference type="PANTHER" id="PTHR48098">
    <property type="entry name" value="ENTEROCHELIN ESTERASE-RELATED"/>
    <property type="match status" value="1"/>
</dbReference>
<organism evidence="2 3">
    <name type="scientific">Nocardia arthritidis</name>
    <dbReference type="NCBI Taxonomy" id="228602"/>
    <lineage>
        <taxon>Bacteria</taxon>
        <taxon>Bacillati</taxon>
        <taxon>Actinomycetota</taxon>
        <taxon>Actinomycetes</taxon>
        <taxon>Mycobacteriales</taxon>
        <taxon>Nocardiaceae</taxon>
        <taxon>Nocardia</taxon>
    </lineage>
</organism>
<evidence type="ECO:0000256" key="1">
    <source>
        <dbReference type="SAM" id="SignalP"/>
    </source>
</evidence>
<dbReference type="InterPro" id="IPR000801">
    <property type="entry name" value="Esterase-like"/>
</dbReference>
<dbReference type="RefSeq" id="WP_167476514.1">
    <property type="nucleotide sequence ID" value="NZ_CP046172.1"/>
</dbReference>
<dbReference type="Proteomes" id="UP000503540">
    <property type="component" value="Chromosome"/>
</dbReference>
<accession>A0A6G9YLW2</accession>
<name>A0A6G9YLW2_9NOCA</name>
<dbReference type="Gene3D" id="3.40.50.1820">
    <property type="entry name" value="alpha/beta hydrolase"/>
    <property type="match status" value="1"/>
</dbReference>
<feature type="chain" id="PRO_5039731162" evidence="1">
    <location>
        <begin position="21"/>
        <end position="354"/>
    </location>
</feature>
<dbReference type="KEGG" id="nah:F5544_31075"/>
<evidence type="ECO:0000313" key="3">
    <source>
        <dbReference type="Proteomes" id="UP000503540"/>
    </source>
</evidence>
<proteinExistence type="predicted"/>
<reference evidence="2 3" key="1">
    <citation type="journal article" date="2019" name="ACS Chem. Biol.">
        <title>Identification and Mobilization of a Cryptic Antibiotic Biosynthesis Gene Locus from a Human-Pathogenic Nocardia Isolate.</title>
        <authorList>
            <person name="Herisse M."/>
            <person name="Ishida K."/>
            <person name="Porter J.L."/>
            <person name="Howden B."/>
            <person name="Hertweck C."/>
            <person name="Stinear T.P."/>
            <person name="Pidot S.J."/>
        </authorList>
    </citation>
    <scope>NUCLEOTIDE SEQUENCE [LARGE SCALE GENOMIC DNA]</scope>
    <source>
        <strain evidence="2 3">AUSMDU00012717</strain>
    </source>
</reference>
<evidence type="ECO:0000313" key="2">
    <source>
        <dbReference type="EMBL" id="QIS14057.1"/>
    </source>
</evidence>
<protein>
    <submittedName>
        <fullName evidence="2">Esterase family protein</fullName>
    </submittedName>
</protein>
<keyword evidence="1" id="KW-0732">Signal</keyword>
<keyword evidence="3" id="KW-1185">Reference proteome</keyword>
<dbReference type="PANTHER" id="PTHR48098:SF1">
    <property type="entry name" value="DIACYLGLYCEROL ACYLTRANSFERASE_MYCOLYLTRANSFERASE AG85A"/>
    <property type="match status" value="1"/>
</dbReference>
<dbReference type="Pfam" id="PF00756">
    <property type="entry name" value="Esterase"/>
    <property type="match status" value="1"/>
</dbReference>
<dbReference type="InterPro" id="IPR029058">
    <property type="entry name" value="AB_hydrolase_fold"/>
</dbReference>
<dbReference type="EMBL" id="CP046172">
    <property type="protein sequence ID" value="QIS14057.1"/>
    <property type="molecule type" value="Genomic_DNA"/>
</dbReference>
<dbReference type="SUPFAM" id="SSF53474">
    <property type="entry name" value="alpha/beta-Hydrolases"/>
    <property type="match status" value="1"/>
</dbReference>
<dbReference type="InterPro" id="IPR050583">
    <property type="entry name" value="Mycobacterial_A85_antigen"/>
</dbReference>